<dbReference type="PANTHER" id="PTHR43310:SF1">
    <property type="entry name" value="SULFATE TRANSPORTER YBAR-RELATED"/>
    <property type="match status" value="1"/>
</dbReference>
<feature type="transmembrane region" description="Helical" evidence="5">
    <location>
        <begin position="280"/>
        <end position="301"/>
    </location>
</feature>
<feature type="domain" description="STAS" evidence="6">
    <location>
        <begin position="421"/>
        <end position="511"/>
    </location>
</feature>
<organism evidence="7 8">
    <name type="scientific">Roseofilum casamattae BLCC-M143</name>
    <dbReference type="NCBI Taxonomy" id="3022442"/>
    <lineage>
        <taxon>Bacteria</taxon>
        <taxon>Bacillati</taxon>
        <taxon>Cyanobacteriota</taxon>
        <taxon>Cyanophyceae</taxon>
        <taxon>Desertifilales</taxon>
        <taxon>Desertifilaceae</taxon>
        <taxon>Roseofilum</taxon>
        <taxon>Roseofilum casamattae</taxon>
    </lineage>
</organism>
<evidence type="ECO:0000256" key="1">
    <source>
        <dbReference type="ARBA" id="ARBA00004141"/>
    </source>
</evidence>
<dbReference type="RefSeq" id="WP_283756588.1">
    <property type="nucleotide sequence ID" value="NZ_JAQOSQ010000001.1"/>
</dbReference>
<keyword evidence="3 5" id="KW-1133">Transmembrane helix</keyword>
<keyword evidence="8" id="KW-1185">Reference proteome</keyword>
<evidence type="ECO:0000256" key="3">
    <source>
        <dbReference type="ARBA" id="ARBA00022989"/>
    </source>
</evidence>
<dbReference type="SUPFAM" id="SSF52091">
    <property type="entry name" value="SpoIIaa-like"/>
    <property type="match status" value="1"/>
</dbReference>
<dbReference type="Proteomes" id="UP001232992">
    <property type="component" value="Unassembled WGS sequence"/>
</dbReference>
<evidence type="ECO:0000313" key="7">
    <source>
        <dbReference type="EMBL" id="MDJ1181939.1"/>
    </source>
</evidence>
<accession>A0ABT7BTT9</accession>
<feature type="transmembrane region" description="Helical" evidence="5">
    <location>
        <begin position="161"/>
        <end position="179"/>
    </location>
</feature>
<dbReference type="CDD" id="cd07042">
    <property type="entry name" value="STAS_SulP_like_sulfate_transporter"/>
    <property type="match status" value="1"/>
</dbReference>
<feature type="transmembrane region" description="Helical" evidence="5">
    <location>
        <begin position="238"/>
        <end position="260"/>
    </location>
</feature>
<reference evidence="7 8" key="1">
    <citation type="submission" date="2023-01" db="EMBL/GenBank/DDBJ databases">
        <title>Novel diversity within Roseofilum (Cyanobacteria; Desertifilaceae) from marine benthic mats with descriptions of four novel species.</title>
        <authorList>
            <person name="Wang Y."/>
            <person name="Berthold D.E."/>
            <person name="Hu J."/>
            <person name="Lefler F.W."/>
            <person name="Laughinghouse H.D. IV."/>
        </authorList>
    </citation>
    <scope>NUCLEOTIDE SEQUENCE [LARGE SCALE GENOMIC DNA]</scope>
    <source>
        <strain evidence="7 8">BLCC-M143</strain>
    </source>
</reference>
<evidence type="ECO:0000259" key="6">
    <source>
        <dbReference type="PROSITE" id="PS50801"/>
    </source>
</evidence>
<feature type="transmembrane region" description="Helical" evidence="5">
    <location>
        <begin position="186"/>
        <end position="205"/>
    </location>
</feature>
<dbReference type="PROSITE" id="PS50801">
    <property type="entry name" value="STAS"/>
    <property type="match status" value="1"/>
</dbReference>
<name>A0ABT7BTT9_9CYAN</name>
<evidence type="ECO:0000313" key="8">
    <source>
        <dbReference type="Proteomes" id="UP001232992"/>
    </source>
</evidence>
<feature type="transmembrane region" description="Helical" evidence="5">
    <location>
        <begin position="137"/>
        <end position="155"/>
    </location>
</feature>
<dbReference type="Pfam" id="PF00916">
    <property type="entry name" value="Sulfate_transp"/>
    <property type="match status" value="1"/>
</dbReference>
<evidence type="ECO:0000256" key="2">
    <source>
        <dbReference type="ARBA" id="ARBA00022692"/>
    </source>
</evidence>
<keyword evidence="2 5" id="KW-0812">Transmembrane</keyword>
<evidence type="ECO:0000256" key="4">
    <source>
        <dbReference type="ARBA" id="ARBA00023136"/>
    </source>
</evidence>
<dbReference type="Gene3D" id="3.30.750.24">
    <property type="entry name" value="STAS domain"/>
    <property type="match status" value="1"/>
</dbReference>
<feature type="transmembrane region" description="Helical" evidence="5">
    <location>
        <begin position="36"/>
        <end position="57"/>
    </location>
</feature>
<keyword evidence="4 5" id="KW-0472">Membrane</keyword>
<comment type="subcellular location">
    <subcellularLocation>
        <location evidence="1">Membrane</location>
        <topology evidence="1">Multi-pass membrane protein</topology>
    </subcellularLocation>
</comment>
<sequence>MGYRNHSRTLFHCTTGEPLNLRTLKREWLANVRADLLAGMVVALALIPEAIAFSIIAGVDPKVGLYASFIIAMTTAIFGGRPGLISAATGAMALLMVYLVKDHGLEYLFAAGILTGILQILFGLLKLGRQMKYIPRAVMVGFVNALAILIFMAQLPQLTNVPIAVYIITAASLGIIYLFPRITTAIPSPLVAIVGMTAIAIIGNLDVPTVGNMGELPSTFPPFSLPQVPLNLETLQIIFPYSITLAIVGLLESLLTASLLDELTNTPSDKNREAAGQGIANILASFFGGMAGCAMIGQSVINIQSGGRGRLSTFSAGVFLLFFMLALGNWVRQIPMAVLVAVMIMVSIGTFNWSSLTQIKKIPRSETAAMVTTVLVTIFSHNLAIGVVVGIALSTVFFSRKIAKVVFVDKVLSDDGRHRTYRIGGQIFFVAIDDLLEQFNFDEEMEKVTIDLTHAHIWDQAAVGAIDRIVIKFRRTGADVELVGLNEASAALIDKLGTHNDPNALEKMTNH</sequence>
<dbReference type="InterPro" id="IPR052706">
    <property type="entry name" value="Membrane-Transporter-like"/>
</dbReference>
<feature type="transmembrane region" description="Helical" evidence="5">
    <location>
        <begin position="107"/>
        <end position="125"/>
    </location>
</feature>
<proteinExistence type="predicted"/>
<gene>
    <name evidence="7" type="ORF">PMH09_01910</name>
</gene>
<dbReference type="InterPro" id="IPR011547">
    <property type="entry name" value="SLC26A/SulP_dom"/>
</dbReference>
<protein>
    <submittedName>
        <fullName evidence="7">SulP family inorganic anion transporter</fullName>
    </submittedName>
</protein>
<dbReference type="InterPro" id="IPR036513">
    <property type="entry name" value="STAS_dom_sf"/>
</dbReference>
<feature type="transmembrane region" description="Helical" evidence="5">
    <location>
        <begin position="313"/>
        <end position="331"/>
    </location>
</feature>
<evidence type="ECO:0000256" key="5">
    <source>
        <dbReference type="SAM" id="Phobius"/>
    </source>
</evidence>
<dbReference type="InterPro" id="IPR002645">
    <property type="entry name" value="STAS_dom"/>
</dbReference>
<dbReference type="EMBL" id="JAQOSQ010000001">
    <property type="protein sequence ID" value="MDJ1181939.1"/>
    <property type="molecule type" value="Genomic_DNA"/>
</dbReference>
<feature type="transmembrane region" description="Helical" evidence="5">
    <location>
        <begin position="338"/>
        <end position="356"/>
    </location>
</feature>
<dbReference type="Pfam" id="PF01740">
    <property type="entry name" value="STAS"/>
    <property type="match status" value="1"/>
</dbReference>
<feature type="transmembrane region" description="Helical" evidence="5">
    <location>
        <begin position="368"/>
        <end position="398"/>
    </location>
</feature>
<feature type="transmembrane region" description="Helical" evidence="5">
    <location>
        <begin position="63"/>
        <end position="79"/>
    </location>
</feature>
<dbReference type="PANTHER" id="PTHR43310">
    <property type="entry name" value="SULFATE TRANSPORTER YBAR-RELATED"/>
    <property type="match status" value="1"/>
</dbReference>
<comment type="caution">
    <text evidence="7">The sequence shown here is derived from an EMBL/GenBank/DDBJ whole genome shotgun (WGS) entry which is preliminary data.</text>
</comment>